<dbReference type="Pfam" id="PF01554">
    <property type="entry name" value="MatE"/>
    <property type="match status" value="2"/>
</dbReference>
<name>A0A8J7VYA4_9FIRM</name>
<keyword evidence="5 6" id="KW-0472">Membrane</keyword>
<keyword evidence="3 6" id="KW-0812">Transmembrane</keyword>
<evidence type="ECO:0000256" key="4">
    <source>
        <dbReference type="ARBA" id="ARBA00022989"/>
    </source>
</evidence>
<dbReference type="InterPro" id="IPR051327">
    <property type="entry name" value="MATE_MepA_subfamily"/>
</dbReference>
<evidence type="ECO:0000256" key="5">
    <source>
        <dbReference type="ARBA" id="ARBA00023136"/>
    </source>
</evidence>
<feature type="transmembrane region" description="Helical" evidence="6">
    <location>
        <begin position="54"/>
        <end position="78"/>
    </location>
</feature>
<comment type="caution">
    <text evidence="7">The sequence shown here is derived from an EMBL/GenBank/DDBJ whole genome shotgun (WGS) entry which is preliminary data.</text>
</comment>
<feature type="transmembrane region" description="Helical" evidence="6">
    <location>
        <begin position="425"/>
        <end position="444"/>
    </location>
</feature>
<comment type="subcellular location">
    <subcellularLocation>
        <location evidence="1">Cell membrane</location>
        <topology evidence="1">Multi-pass membrane protein</topology>
    </subcellularLocation>
</comment>
<evidence type="ECO:0000256" key="1">
    <source>
        <dbReference type="ARBA" id="ARBA00004651"/>
    </source>
</evidence>
<feature type="transmembrane region" description="Helical" evidence="6">
    <location>
        <begin position="142"/>
        <end position="164"/>
    </location>
</feature>
<accession>A0A8J7VYA4</accession>
<feature type="transmembrane region" description="Helical" evidence="6">
    <location>
        <begin position="332"/>
        <end position="357"/>
    </location>
</feature>
<gene>
    <name evidence="7" type="ORF">KCX82_05480</name>
</gene>
<feature type="transmembrane region" description="Helical" evidence="6">
    <location>
        <begin position="203"/>
        <end position="226"/>
    </location>
</feature>
<sequence>MEVKENNVVESEFLTKKMTSLFWKYCLYSLGGIGFQAVACIGNGIFVGNGIGPLGLASISVIAPFWLISVGLWGMFGLGGSSLAAIKLGNGDVEGAKKVYASTMIFVFLFCVIVDAIVLLNLDAVLTFMGATPEILPMIRSYVFPWLFGHPFCIVASVATFFAFVAERPRAVSFALNIPAIVSIALEYYFIFVMKTGLVGSAITWVIAVGCAIILVPYLQLTNSVFKLNASHLKINFSLVLESCKIGFVLFILQVAAIVSTIMINNLIISNGGTELDLASYAILNAYVAYILIVLTQCFTSAIQPIASYNLGAGKYSRMADVIKIGMVQGSLIVLAILTFEFLMSDHIIGFFAGGFVPLVEATKATMMIMLPLFAFGNLAAIVSGYFAATKNIKLATLNGVTKSFVFLVPLLLILPNFFGLKGVWLAMPGSDLLAFIVALICVVREYKKLRSMQNMESNLTI</sequence>
<evidence type="ECO:0000313" key="7">
    <source>
        <dbReference type="EMBL" id="MBR0597312.1"/>
    </source>
</evidence>
<feature type="transmembrane region" description="Helical" evidence="6">
    <location>
        <begin position="401"/>
        <end position="419"/>
    </location>
</feature>
<organism evidence="7 8">
    <name type="scientific">Sinanaerobacter chloroacetimidivorans</name>
    <dbReference type="NCBI Taxonomy" id="2818044"/>
    <lineage>
        <taxon>Bacteria</taxon>
        <taxon>Bacillati</taxon>
        <taxon>Bacillota</taxon>
        <taxon>Clostridia</taxon>
        <taxon>Peptostreptococcales</taxon>
        <taxon>Anaerovoracaceae</taxon>
        <taxon>Sinanaerobacter</taxon>
    </lineage>
</organism>
<dbReference type="PANTHER" id="PTHR43823:SF3">
    <property type="entry name" value="MULTIDRUG EXPORT PROTEIN MEPA"/>
    <property type="match status" value="1"/>
</dbReference>
<reference evidence="7" key="2">
    <citation type="submission" date="2021-04" db="EMBL/GenBank/DDBJ databases">
        <authorList>
            <person name="Liu J."/>
        </authorList>
    </citation>
    <scope>NUCLEOTIDE SEQUENCE</scope>
    <source>
        <strain evidence="7">BAD-6</strain>
    </source>
</reference>
<dbReference type="GO" id="GO:0015297">
    <property type="term" value="F:antiporter activity"/>
    <property type="evidence" value="ECO:0007669"/>
    <property type="project" value="InterPro"/>
</dbReference>
<feature type="transmembrane region" description="Helical" evidence="6">
    <location>
        <begin position="25"/>
        <end position="48"/>
    </location>
</feature>
<dbReference type="PANTHER" id="PTHR43823">
    <property type="entry name" value="SPORULATION PROTEIN YKVU"/>
    <property type="match status" value="1"/>
</dbReference>
<feature type="transmembrane region" description="Helical" evidence="6">
    <location>
        <begin position="369"/>
        <end position="389"/>
    </location>
</feature>
<dbReference type="Proteomes" id="UP000675664">
    <property type="component" value="Unassembled WGS sequence"/>
</dbReference>
<evidence type="ECO:0000256" key="3">
    <source>
        <dbReference type="ARBA" id="ARBA00022692"/>
    </source>
</evidence>
<keyword evidence="4 6" id="KW-1133">Transmembrane helix</keyword>
<dbReference type="AlphaFoldDB" id="A0A8J7VYA4"/>
<protein>
    <submittedName>
        <fullName evidence="7">Uncharacterized protein</fullName>
    </submittedName>
</protein>
<keyword evidence="2" id="KW-1003">Cell membrane</keyword>
<dbReference type="GO" id="GO:0005886">
    <property type="term" value="C:plasma membrane"/>
    <property type="evidence" value="ECO:0007669"/>
    <property type="project" value="UniProtKB-SubCell"/>
</dbReference>
<feature type="transmembrane region" description="Helical" evidence="6">
    <location>
        <begin position="171"/>
        <end position="191"/>
    </location>
</feature>
<proteinExistence type="predicted"/>
<dbReference type="RefSeq" id="WP_227017450.1">
    <property type="nucleotide sequence ID" value="NZ_JAGSND010000003.1"/>
</dbReference>
<feature type="transmembrane region" description="Helical" evidence="6">
    <location>
        <begin position="288"/>
        <end position="311"/>
    </location>
</feature>
<reference evidence="7" key="1">
    <citation type="submission" date="2021-04" db="EMBL/GenBank/DDBJ databases">
        <title>Sinoanaerobacter chloroacetimidivorans sp. nov., an obligate anaerobic bacterium isolated from anaerobic sludge.</title>
        <authorList>
            <person name="Bao Y."/>
        </authorList>
    </citation>
    <scope>NUCLEOTIDE SEQUENCE</scope>
    <source>
        <strain evidence="7">BAD-6</strain>
    </source>
</reference>
<dbReference type="EMBL" id="JAGSND010000003">
    <property type="protein sequence ID" value="MBR0597312.1"/>
    <property type="molecule type" value="Genomic_DNA"/>
</dbReference>
<dbReference type="InterPro" id="IPR002528">
    <property type="entry name" value="MATE_fam"/>
</dbReference>
<evidence type="ECO:0000313" key="8">
    <source>
        <dbReference type="Proteomes" id="UP000675664"/>
    </source>
</evidence>
<evidence type="ECO:0000256" key="6">
    <source>
        <dbReference type="SAM" id="Phobius"/>
    </source>
</evidence>
<feature type="transmembrane region" description="Helical" evidence="6">
    <location>
        <begin position="99"/>
        <end position="122"/>
    </location>
</feature>
<keyword evidence="8" id="KW-1185">Reference proteome</keyword>
<evidence type="ECO:0000256" key="2">
    <source>
        <dbReference type="ARBA" id="ARBA00022475"/>
    </source>
</evidence>
<feature type="transmembrane region" description="Helical" evidence="6">
    <location>
        <begin position="246"/>
        <end position="268"/>
    </location>
</feature>
<dbReference type="GO" id="GO:0042910">
    <property type="term" value="F:xenobiotic transmembrane transporter activity"/>
    <property type="evidence" value="ECO:0007669"/>
    <property type="project" value="InterPro"/>
</dbReference>